<dbReference type="PRINTS" id="PR00081">
    <property type="entry name" value="GDHRDH"/>
</dbReference>
<dbReference type="InterPro" id="IPR036291">
    <property type="entry name" value="NAD(P)-bd_dom_sf"/>
</dbReference>
<evidence type="ECO:0000256" key="2">
    <source>
        <dbReference type="ARBA" id="ARBA00023002"/>
    </source>
</evidence>
<evidence type="ECO:0000313" key="3">
    <source>
        <dbReference type="EMBL" id="KIQ03800.1"/>
    </source>
</evidence>
<comment type="similarity">
    <text evidence="1">Belongs to the short-chain dehydrogenases/reductases (SDR) family.</text>
</comment>
<protein>
    <recommendedName>
        <fullName evidence="5">SDR family oxidoreductase</fullName>
    </recommendedName>
</protein>
<dbReference type="CDD" id="cd05233">
    <property type="entry name" value="SDR_c"/>
    <property type="match status" value="1"/>
</dbReference>
<dbReference type="AlphaFoldDB" id="A0A0D0L271"/>
<dbReference type="Pfam" id="PF00106">
    <property type="entry name" value="adh_short"/>
    <property type="match status" value="1"/>
</dbReference>
<keyword evidence="2" id="KW-0560">Oxidoreductase</keyword>
<gene>
    <name evidence="3" type="ORF">RU07_07325</name>
</gene>
<proteinExistence type="inferred from homology"/>
<dbReference type="PANTHER" id="PTHR44196:SF1">
    <property type="entry name" value="DEHYDROGENASE_REDUCTASE SDR FAMILY MEMBER 7B"/>
    <property type="match status" value="1"/>
</dbReference>
<dbReference type="GO" id="GO:0016020">
    <property type="term" value="C:membrane"/>
    <property type="evidence" value="ECO:0007669"/>
    <property type="project" value="TreeGrafter"/>
</dbReference>
<reference evidence="3 4" key="1">
    <citation type="submission" date="2014-12" db="EMBL/GenBank/DDBJ databases">
        <title>16Stimator: statistical estimation of ribosomal gene copy numbers from draft genome assemblies.</title>
        <authorList>
            <person name="Perisin M.A."/>
            <person name="Vetter M."/>
            <person name="Gilbert J.A."/>
            <person name="Bergelson J."/>
        </authorList>
    </citation>
    <scope>NUCLEOTIDE SEQUENCE [LARGE SCALE GENOMIC DNA]</scope>
    <source>
        <strain evidence="3 4">MEJ076</strain>
    </source>
</reference>
<dbReference type="SUPFAM" id="SSF51735">
    <property type="entry name" value="NAD(P)-binding Rossmann-fold domains"/>
    <property type="match status" value="1"/>
</dbReference>
<dbReference type="Gene3D" id="3.40.50.720">
    <property type="entry name" value="NAD(P)-binding Rossmann-like Domain"/>
    <property type="match status" value="1"/>
</dbReference>
<dbReference type="EMBL" id="JXQV01000006">
    <property type="protein sequence ID" value="KIQ03800.1"/>
    <property type="molecule type" value="Genomic_DNA"/>
</dbReference>
<dbReference type="Proteomes" id="UP000035017">
    <property type="component" value="Unassembled WGS sequence"/>
</dbReference>
<dbReference type="PANTHER" id="PTHR44196">
    <property type="entry name" value="DEHYDROGENASE/REDUCTASE SDR FAMILY MEMBER 7B"/>
    <property type="match status" value="1"/>
</dbReference>
<name>A0A0D0L271_AGRTU</name>
<organism evidence="3 4">
    <name type="scientific">Agrobacterium tumefaciens</name>
    <dbReference type="NCBI Taxonomy" id="358"/>
    <lineage>
        <taxon>Bacteria</taxon>
        <taxon>Pseudomonadati</taxon>
        <taxon>Pseudomonadota</taxon>
        <taxon>Alphaproteobacteria</taxon>
        <taxon>Hyphomicrobiales</taxon>
        <taxon>Rhizobiaceae</taxon>
        <taxon>Rhizobium/Agrobacterium group</taxon>
        <taxon>Agrobacterium</taxon>
        <taxon>Agrobacterium tumefaciens complex</taxon>
    </lineage>
</organism>
<accession>A0A0D0L271</accession>
<dbReference type="GO" id="GO:0016491">
    <property type="term" value="F:oxidoreductase activity"/>
    <property type="evidence" value="ECO:0007669"/>
    <property type="project" value="UniProtKB-KW"/>
</dbReference>
<sequence>MTMTGVTLITGGASGIGRLHALRDAAKGATVAIIDLNDEGLAEVSARHAGIHAFRCDVTDYVAMENLVGEIERDLGEIDRLFVCAAMMPGGELAATEPEKINRLMQINYGGTVNVTGIVLSRMLPRAKGDVVIYGSTAGIVPVNRFGAYGATKAAVNHYAKVLISENRNSGLRFQLVCPPAVDTPLIAQVIEDGPGFIKNGRTWISQMMEPEAVVASVERALEVGREINYPGRGKLIELAYRACPGILRWVSNNT</sequence>
<evidence type="ECO:0000313" key="4">
    <source>
        <dbReference type="Proteomes" id="UP000035017"/>
    </source>
</evidence>
<evidence type="ECO:0008006" key="5">
    <source>
        <dbReference type="Google" id="ProtNLM"/>
    </source>
</evidence>
<comment type="caution">
    <text evidence="3">The sequence shown here is derived from an EMBL/GenBank/DDBJ whole genome shotgun (WGS) entry which is preliminary data.</text>
</comment>
<evidence type="ECO:0000256" key="1">
    <source>
        <dbReference type="ARBA" id="ARBA00006484"/>
    </source>
</evidence>
<dbReference type="InterPro" id="IPR002347">
    <property type="entry name" value="SDR_fam"/>
</dbReference>